<comment type="similarity">
    <text evidence="2">Belongs to the bacterial solute-binding protein 5 family.</text>
</comment>
<dbReference type="GO" id="GO:0042597">
    <property type="term" value="C:periplasmic space"/>
    <property type="evidence" value="ECO:0007669"/>
    <property type="project" value="UniProtKB-ARBA"/>
</dbReference>
<name>A0A1V4SH98_RUMHU</name>
<dbReference type="Gene3D" id="3.10.105.10">
    <property type="entry name" value="Dipeptide-binding Protein, Domain 3"/>
    <property type="match status" value="1"/>
</dbReference>
<dbReference type="PANTHER" id="PTHR30290">
    <property type="entry name" value="PERIPLASMIC BINDING COMPONENT OF ABC TRANSPORTER"/>
    <property type="match status" value="1"/>
</dbReference>
<evidence type="ECO:0000313" key="6">
    <source>
        <dbReference type="EMBL" id="OPX43248.1"/>
    </source>
</evidence>
<feature type="domain" description="Solute-binding protein family 5" evidence="5">
    <location>
        <begin position="94"/>
        <end position="480"/>
    </location>
</feature>
<dbReference type="GO" id="GO:1904680">
    <property type="term" value="F:peptide transmembrane transporter activity"/>
    <property type="evidence" value="ECO:0007669"/>
    <property type="project" value="TreeGrafter"/>
</dbReference>
<keyword evidence="3" id="KW-0813">Transport</keyword>
<dbReference type="PROSITE" id="PS01040">
    <property type="entry name" value="SBP_BACTERIAL_5"/>
    <property type="match status" value="1"/>
</dbReference>
<dbReference type="CDD" id="cd08513">
    <property type="entry name" value="PBP2_thermophilic_Hb8_like"/>
    <property type="match status" value="1"/>
</dbReference>
<dbReference type="Gene3D" id="3.90.76.10">
    <property type="entry name" value="Dipeptide-binding Protein, Domain 1"/>
    <property type="match status" value="1"/>
</dbReference>
<dbReference type="Proteomes" id="UP000191554">
    <property type="component" value="Unassembled WGS sequence"/>
</dbReference>
<evidence type="ECO:0000259" key="5">
    <source>
        <dbReference type="Pfam" id="PF00496"/>
    </source>
</evidence>
<dbReference type="InterPro" id="IPR039424">
    <property type="entry name" value="SBP_5"/>
</dbReference>
<dbReference type="Pfam" id="PF00496">
    <property type="entry name" value="SBP_bac_5"/>
    <property type="match status" value="1"/>
</dbReference>
<dbReference type="SUPFAM" id="SSF53850">
    <property type="entry name" value="Periplasmic binding protein-like II"/>
    <property type="match status" value="1"/>
</dbReference>
<reference evidence="6 7" key="1">
    <citation type="submission" date="2017-03" db="EMBL/GenBank/DDBJ databases">
        <title>Genome sequence of Clostridium hungatei DSM 14427.</title>
        <authorList>
            <person name="Poehlein A."/>
            <person name="Daniel R."/>
        </authorList>
    </citation>
    <scope>NUCLEOTIDE SEQUENCE [LARGE SCALE GENOMIC DNA]</scope>
    <source>
        <strain evidence="6 7">DSM 14427</strain>
    </source>
</reference>
<dbReference type="RefSeq" id="WP_080065250.1">
    <property type="nucleotide sequence ID" value="NZ_MZGX01000019.1"/>
</dbReference>
<keyword evidence="4" id="KW-0732">Signal</keyword>
<protein>
    <submittedName>
        <fullName evidence="6">Oligopeptide-binding protein AppA</fullName>
    </submittedName>
</protein>
<dbReference type="PANTHER" id="PTHR30290:SF9">
    <property type="entry name" value="OLIGOPEPTIDE-BINDING PROTEIN APPA"/>
    <property type="match status" value="1"/>
</dbReference>
<evidence type="ECO:0000256" key="1">
    <source>
        <dbReference type="ARBA" id="ARBA00004193"/>
    </source>
</evidence>
<evidence type="ECO:0000256" key="4">
    <source>
        <dbReference type="ARBA" id="ARBA00022729"/>
    </source>
</evidence>
<dbReference type="OrthoDB" id="9772924at2"/>
<dbReference type="PIRSF" id="PIRSF002741">
    <property type="entry name" value="MppA"/>
    <property type="match status" value="1"/>
</dbReference>
<dbReference type="GO" id="GO:0043190">
    <property type="term" value="C:ATP-binding cassette (ABC) transporter complex"/>
    <property type="evidence" value="ECO:0007669"/>
    <property type="project" value="InterPro"/>
</dbReference>
<dbReference type="InterPro" id="IPR000914">
    <property type="entry name" value="SBP_5_dom"/>
</dbReference>
<dbReference type="PROSITE" id="PS51257">
    <property type="entry name" value="PROKAR_LIPOPROTEIN"/>
    <property type="match status" value="1"/>
</dbReference>
<comment type="subcellular location">
    <subcellularLocation>
        <location evidence="1">Cell membrane</location>
        <topology evidence="1">Lipid-anchor</topology>
    </subcellularLocation>
</comment>
<dbReference type="AlphaFoldDB" id="A0A1V4SH98"/>
<evidence type="ECO:0000313" key="7">
    <source>
        <dbReference type="Proteomes" id="UP000191554"/>
    </source>
</evidence>
<dbReference type="GO" id="GO:0015833">
    <property type="term" value="P:peptide transport"/>
    <property type="evidence" value="ECO:0007669"/>
    <property type="project" value="TreeGrafter"/>
</dbReference>
<accession>A0A1V4SH98</accession>
<dbReference type="InterPro" id="IPR023765">
    <property type="entry name" value="SBP_5_CS"/>
</dbReference>
<evidence type="ECO:0000256" key="2">
    <source>
        <dbReference type="ARBA" id="ARBA00005695"/>
    </source>
</evidence>
<gene>
    <name evidence="6" type="primary">appA_1</name>
    <name evidence="6" type="ORF">CLHUN_27960</name>
</gene>
<organism evidence="6 7">
    <name type="scientific">Ruminiclostridium hungatei</name>
    <name type="common">Clostridium hungatei</name>
    <dbReference type="NCBI Taxonomy" id="48256"/>
    <lineage>
        <taxon>Bacteria</taxon>
        <taxon>Bacillati</taxon>
        <taxon>Bacillota</taxon>
        <taxon>Clostridia</taxon>
        <taxon>Eubacteriales</taxon>
        <taxon>Oscillospiraceae</taxon>
        <taxon>Ruminiclostridium</taxon>
    </lineage>
</organism>
<evidence type="ECO:0000256" key="3">
    <source>
        <dbReference type="ARBA" id="ARBA00022448"/>
    </source>
</evidence>
<dbReference type="EMBL" id="MZGX01000019">
    <property type="protein sequence ID" value="OPX43248.1"/>
    <property type="molecule type" value="Genomic_DNA"/>
</dbReference>
<dbReference type="InterPro" id="IPR030678">
    <property type="entry name" value="Peptide/Ni-bd"/>
</dbReference>
<comment type="caution">
    <text evidence="6">The sequence shown here is derived from an EMBL/GenBank/DDBJ whole genome shotgun (WGS) entry which is preliminary data.</text>
</comment>
<proteinExistence type="inferred from homology"/>
<dbReference type="Gene3D" id="3.40.190.10">
    <property type="entry name" value="Periplasmic binding protein-like II"/>
    <property type="match status" value="1"/>
</dbReference>
<keyword evidence="7" id="KW-1185">Reference proteome</keyword>
<dbReference type="STRING" id="48256.CLHUN_27960"/>
<sequence>MKKTFRILLLIFLTLSIFLGACTVNLEKNRTVEEDVYEDRYDVIDKGPVKGGSVRLFTTPVDTLNPVTTGNIYVQDFLGLVFEGLYTLDYDQQPLPMLAKGAAVSSDGLTLTIDLKENVKWHDKAPFKAEDVVFTVNTLLDSKTNSVYSKNVQNIEAVSASGNKVIIKMKQPYSFIKNELTFPIIPAHIFANEKLEDKKSKANLTPVGTGPYCFDSFDEKNGVRLKLNEEWWNAESGMGEGQTAYNTAVSPNSAQKDNAIKPPYISNIEIKVFNNSNNAYSAFQARDIDVLPAQYNEYRKYIGRTDINLKRYSGRNFEFLTLNIKKGPLMDKRLRNALNYLLDKKQLVDNAATGIAVPAEIPVTPNSWVYKLVDFEQKDAVGKAKELMTQSGYSLDSKKKYVKKGSKKALTLKFIVNDGNALRFNTATEIASQLGKSGITVQVVKLSWENYRNALKSGAYDLALTGYKVSSIPDLSFAYSTAEIQSGLNVAGYSNPAVDGYLQQILTQSNTETQKSLFISLINTVVDESPYIGLYFINDSMMYGKNIRGAVNPYVWYKYNDITRWYLP</sequence>